<keyword evidence="1" id="KW-0732">Signal</keyword>
<evidence type="ECO:0000313" key="2">
    <source>
        <dbReference type="EMBL" id="MBW76323.1"/>
    </source>
</evidence>
<proteinExistence type="predicted"/>
<organism evidence="2">
    <name type="scientific">Anopheles darlingi</name>
    <name type="common">Mosquito</name>
    <dbReference type="NCBI Taxonomy" id="43151"/>
    <lineage>
        <taxon>Eukaryota</taxon>
        <taxon>Metazoa</taxon>
        <taxon>Ecdysozoa</taxon>
        <taxon>Arthropoda</taxon>
        <taxon>Hexapoda</taxon>
        <taxon>Insecta</taxon>
        <taxon>Pterygota</taxon>
        <taxon>Neoptera</taxon>
        <taxon>Endopterygota</taxon>
        <taxon>Diptera</taxon>
        <taxon>Nematocera</taxon>
        <taxon>Culicoidea</taxon>
        <taxon>Culicidae</taxon>
        <taxon>Anophelinae</taxon>
        <taxon>Anopheles</taxon>
    </lineage>
</organism>
<feature type="chain" id="PRO_5014850420" evidence="1">
    <location>
        <begin position="20"/>
        <end position="85"/>
    </location>
</feature>
<dbReference type="AlphaFoldDB" id="A0A2M4DFL0"/>
<accession>A0A2M4DFL0</accession>
<name>A0A2M4DFL0_ANODA</name>
<evidence type="ECO:0000256" key="1">
    <source>
        <dbReference type="SAM" id="SignalP"/>
    </source>
</evidence>
<reference evidence="2" key="1">
    <citation type="submission" date="2018-01" db="EMBL/GenBank/DDBJ databases">
        <title>An insight into the sialome of Amazonian anophelines.</title>
        <authorList>
            <person name="Ribeiro J.M."/>
            <person name="Scarpassa V."/>
            <person name="Calvo E."/>
        </authorList>
    </citation>
    <scope>NUCLEOTIDE SEQUENCE</scope>
</reference>
<sequence>MLALLFQLLLLLRYHHIRAIFRLLVHLQTLLACHFILERFVRFADDFKGLLGPFNIVRVLVRVHQYRKATVLFLYQLQRRIAIEL</sequence>
<feature type="signal peptide" evidence="1">
    <location>
        <begin position="1"/>
        <end position="19"/>
    </location>
</feature>
<protein>
    <submittedName>
        <fullName evidence="2">Putative secreted protein</fullName>
    </submittedName>
</protein>
<dbReference type="EMBL" id="GGFL01012145">
    <property type="protein sequence ID" value="MBW76323.1"/>
    <property type="molecule type" value="Transcribed_RNA"/>
</dbReference>